<organism evidence="1 2">
    <name type="scientific">Dentipellis fragilis</name>
    <dbReference type="NCBI Taxonomy" id="205917"/>
    <lineage>
        <taxon>Eukaryota</taxon>
        <taxon>Fungi</taxon>
        <taxon>Dikarya</taxon>
        <taxon>Basidiomycota</taxon>
        <taxon>Agaricomycotina</taxon>
        <taxon>Agaricomycetes</taxon>
        <taxon>Russulales</taxon>
        <taxon>Hericiaceae</taxon>
        <taxon>Dentipellis</taxon>
    </lineage>
</organism>
<keyword evidence="2" id="KW-1185">Reference proteome</keyword>
<protein>
    <submittedName>
        <fullName evidence="1">Uncharacterized protein</fullName>
    </submittedName>
</protein>
<dbReference type="AlphaFoldDB" id="A0A4Y9Z3I9"/>
<comment type="caution">
    <text evidence="1">The sequence shown here is derived from an EMBL/GenBank/DDBJ whole genome shotgun (WGS) entry which is preliminary data.</text>
</comment>
<proteinExistence type="predicted"/>
<reference evidence="1 2" key="1">
    <citation type="submission" date="2019-02" db="EMBL/GenBank/DDBJ databases">
        <title>Genome sequencing of the rare red list fungi Dentipellis fragilis.</title>
        <authorList>
            <person name="Buettner E."/>
            <person name="Kellner H."/>
        </authorList>
    </citation>
    <scope>NUCLEOTIDE SEQUENCE [LARGE SCALE GENOMIC DNA]</scope>
    <source>
        <strain evidence="1 2">DSM 105465</strain>
    </source>
</reference>
<evidence type="ECO:0000313" key="2">
    <source>
        <dbReference type="Proteomes" id="UP000298327"/>
    </source>
</evidence>
<dbReference type="Proteomes" id="UP000298327">
    <property type="component" value="Unassembled WGS sequence"/>
</dbReference>
<accession>A0A4Y9Z3I9</accession>
<name>A0A4Y9Z3I9_9AGAM</name>
<evidence type="ECO:0000313" key="1">
    <source>
        <dbReference type="EMBL" id="TFY69134.1"/>
    </source>
</evidence>
<gene>
    <name evidence="1" type="ORF">EVG20_g3269</name>
</gene>
<sequence length="218" mass="24184">MHHDHSARLILLLHLPGAPLRNGSDPDSLRHSVRDTGPRHVLAGKDLQPAWLVLQTSRLPRRYRPGRTYTNPFEEQCPGKFRAAVGVAFSIVWTSANVATTVSGLAVGHNIARARTLLAYIVNDFLGSPADSCPTIVQIKPRGFALFDGRALWTSEAISRSSDSFASTVWVIHRSPILLGGIMPSGHIREEFSGPWRNERRLLVELMLNIRTTLPDRT</sequence>
<dbReference type="EMBL" id="SEOQ01000144">
    <property type="protein sequence ID" value="TFY69134.1"/>
    <property type="molecule type" value="Genomic_DNA"/>
</dbReference>